<dbReference type="InterPro" id="IPR052512">
    <property type="entry name" value="4CMD/NDH-1_regulator"/>
</dbReference>
<comment type="caution">
    <text evidence="2">The sequence shown here is derived from an EMBL/GenBank/DDBJ whole genome shotgun (WGS) entry which is preliminary data.</text>
</comment>
<dbReference type="PATRIC" id="fig|317.174.peg.2298"/>
<dbReference type="PANTHER" id="PTHR33570">
    <property type="entry name" value="4-CARBOXYMUCONOLACTONE DECARBOXYLASE FAMILY PROTEIN"/>
    <property type="match status" value="1"/>
</dbReference>
<dbReference type="InterPro" id="IPR003779">
    <property type="entry name" value="CMD-like"/>
</dbReference>
<dbReference type="EMBL" id="JPQT01000101">
    <property type="protein sequence ID" value="KFE51743.1"/>
    <property type="molecule type" value="Genomic_DNA"/>
</dbReference>
<sequence length="128" mass="14058">MTSSLAEAGIEIRKSVLGADYVQRSMQSANSFNGEFQDLLNTYCWGAIWTREGLPRKTRSLINLALMVALNQPDELRNHVRGAINNGVSVPEIKEVLMQTTIYCGVPAASLAFNAAMQELKNLGSLQE</sequence>
<dbReference type="PANTHER" id="PTHR33570:SF2">
    <property type="entry name" value="CARBOXYMUCONOLACTONE DECARBOXYLASE-LIKE DOMAIN-CONTAINING PROTEIN"/>
    <property type="match status" value="1"/>
</dbReference>
<dbReference type="Proteomes" id="UP000028643">
    <property type="component" value="Unassembled WGS sequence"/>
</dbReference>
<organism evidence="2 3">
    <name type="scientific">Pseudomonas syringae</name>
    <dbReference type="NCBI Taxonomy" id="317"/>
    <lineage>
        <taxon>Bacteria</taxon>
        <taxon>Pseudomonadati</taxon>
        <taxon>Pseudomonadota</taxon>
        <taxon>Gammaproteobacteria</taxon>
        <taxon>Pseudomonadales</taxon>
        <taxon>Pseudomonadaceae</taxon>
        <taxon>Pseudomonas</taxon>
    </lineage>
</organism>
<dbReference type="GO" id="GO:0051920">
    <property type="term" value="F:peroxiredoxin activity"/>
    <property type="evidence" value="ECO:0007669"/>
    <property type="project" value="InterPro"/>
</dbReference>
<dbReference type="AlphaFoldDB" id="A0A085V8I0"/>
<name>A0A085V8I0_PSESX</name>
<gene>
    <name evidence="2" type="ORF">IV02_11210</name>
</gene>
<dbReference type="Pfam" id="PF02627">
    <property type="entry name" value="CMD"/>
    <property type="match status" value="1"/>
</dbReference>
<evidence type="ECO:0000313" key="3">
    <source>
        <dbReference type="Proteomes" id="UP000028643"/>
    </source>
</evidence>
<protein>
    <recommendedName>
        <fullName evidence="1">Carboxymuconolactone decarboxylase-like domain-containing protein</fullName>
    </recommendedName>
</protein>
<dbReference type="Gene3D" id="1.20.1290.10">
    <property type="entry name" value="AhpD-like"/>
    <property type="match status" value="1"/>
</dbReference>
<feature type="domain" description="Carboxymuconolactone decarboxylase-like" evidence="1">
    <location>
        <begin position="35"/>
        <end position="116"/>
    </location>
</feature>
<reference evidence="2 3" key="1">
    <citation type="submission" date="2014-07" db="EMBL/GenBank/DDBJ databases">
        <title>Draft Genome Sequences of Environmental Pseudomonas syringae strains.</title>
        <authorList>
            <person name="Baltrus D.A."/>
            <person name="Berge O."/>
            <person name="Morris C."/>
        </authorList>
    </citation>
    <scope>NUCLEOTIDE SEQUENCE [LARGE SCALE GENOMIC DNA]</scope>
    <source>
        <strain evidence="2 3">CEB003</strain>
    </source>
</reference>
<evidence type="ECO:0000313" key="2">
    <source>
        <dbReference type="EMBL" id="KFE51743.1"/>
    </source>
</evidence>
<dbReference type="SUPFAM" id="SSF69118">
    <property type="entry name" value="AhpD-like"/>
    <property type="match status" value="1"/>
</dbReference>
<accession>A0A085V8I0</accession>
<proteinExistence type="predicted"/>
<dbReference type="InterPro" id="IPR029032">
    <property type="entry name" value="AhpD-like"/>
</dbReference>
<evidence type="ECO:0000259" key="1">
    <source>
        <dbReference type="Pfam" id="PF02627"/>
    </source>
</evidence>